<organism evidence="2 3">
    <name type="scientific">Candidatus Lokiarchaeum ossiferum</name>
    <dbReference type="NCBI Taxonomy" id="2951803"/>
    <lineage>
        <taxon>Archaea</taxon>
        <taxon>Promethearchaeati</taxon>
        <taxon>Promethearchaeota</taxon>
        <taxon>Promethearchaeia</taxon>
        <taxon>Promethearchaeales</taxon>
        <taxon>Promethearchaeaceae</taxon>
        <taxon>Candidatus Lokiarchaeum</taxon>
    </lineage>
</organism>
<evidence type="ECO:0000259" key="1">
    <source>
        <dbReference type="Pfam" id="PF18899"/>
    </source>
</evidence>
<gene>
    <name evidence="2" type="ORF">NEF87_001592</name>
</gene>
<evidence type="ECO:0000313" key="2">
    <source>
        <dbReference type="EMBL" id="UYP45307.1"/>
    </source>
</evidence>
<dbReference type="Pfam" id="PF18899">
    <property type="entry name" value="DUF5655"/>
    <property type="match status" value="1"/>
</dbReference>
<feature type="domain" description="DUF5655" evidence="1">
    <location>
        <begin position="43"/>
        <end position="140"/>
    </location>
</feature>
<reference evidence="2" key="1">
    <citation type="submission" date="2022-09" db="EMBL/GenBank/DDBJ databases">
        <title>Actin cytoskeleton and complex cell architecture in an #Asgard archaeon.</title>
        <authorList>
            <person name="Ponce Toledo R.I."/>
            <person name="Schleper C."/>
            <person name="Rodrigues Oliveira T."/>
            <person name="Wollweber F."/>
            <person name="Xu J."/>
            <person name="Rittmann S."/>
            <person name="Klingl A."/>
            <person name="Pilhofer M."/>
        </authorList>
    </citation>
    <scope>NUCLEOTIDE SEQUENCE</scope>
    <source>
        <strain evidence="2">B-35</strain>
    </source>
</reference>
<dbReference type="InterPro" id="IPR043714">
    <property type="entry name" value="DUF5655"/>
</dbReference>
<accession>A0ABY6HSE0</accession>
<dbReference type="Proteomes" id="UP001208689">
    <property type="component" value="Chromosome"/>
</dbReference>
<name>A0ABY6HSE0_9ARCH</name>
<dbReference type="EMBL" id="CP104013">
    <property type="protein sequence ID" value="UYP45307.1"/>
    <property type="molecule type" value="Genomic_DNA"/>
</dbReference>
<sequence length="141" mass="16781">MPKMHKSLWICPNCRRTFTRKNQSHSCELYSIEDHHLNNIPVETARLFRDFVSQVQKFGPISVESLKNIIALKKQSQFCSIKIQKKALKIIFRLFTQLFSSRFTASSHQKDGRFYYQLSIRSQKELDAEFLEWMQLAYDEN</sequence>
<keyword evidence="3" id="KW-1185">Reference proteome</keyword>
<protein>
    <recommendedName>
        <fullName evidence="1">DUF5655 domain-containing protein</fullName>
    </recommendedName>
</protein>
<evidence type="ECO:0000313" key="3">
    <source>
        <dbReference type="Proteomes" id="UP001208689"/>
    </source>
</evidence>
<proteinExistence type="predicted"/>